<dbReference type="KEGG" id="amg:AMEC673_02295"/>
<gene>
    <name evidence="1" type="ordered locus">AMEC673_02295</name>
</gene>
<organism evidence="1 2">
    <name type="scientific">Alteromonas macleodii (strain English Channel 673)</name>
    <dbReference type="NCBI Taxonomy" id="1004788"/>
    <lineage>
        <taxon>Bacteria</taxon>
        <taxon>Pseudomonadati</taxon>
        <taxon>Pseudomonadota</taxon>
        <taxon>Gammaproteobacteria</taxon>
        <taxon>Alteromonadales</taxon>
        <taxon>Alteromonadaceae</taxon>
        <taxon>Alteromonas/Salinimonas group</taxon>
        <taxon>Alteromonas</taxon>
    </lineage>
</organism>
<dbReference type="Proteomes" id="UP000006296">
    <property type="component" value="Chromosome"/>
</dbReference>
<protein>
    <recommendedName>
        <fullName evidence="3">Lipoprotein</fullName>
    </recommendedName>
</protein>
<dbReference type="AlphaFoldDB" id="A0AB32ZUJ4"/>
<evidence type="ECO:0000313" key="1">
    <source>
        <dbReference type="EMBL" id="AFT73162.1"/>
    </source>
</evidence>
<proteinExistence type="predicted"/>
<dbReference type="EMBL" id="CP003844">
    <property type="protein sequence ID" value="AFT73162.1"/>
    <property type="molecule type" value="Genomic_DNA"/>
</dbReference>
<evidence type="ECO:0000313" key="2">
    <source>
        <dbReference type="Proteomes" id="UP000006296"/>
    </source>
</evidence>
<reference evidence="2" key="1">
    <citation type="journal article" date="2012" name="Sci. Rep.">
        <title>Genomes of surface isolates of Alteromonas macleodii: the life of a widespread marine opportunistic copiotroph.</title>
        <authorList>
            <person name="Lopez-Perez M."/>
            <person name="Gonzaga A."/>
            <person name="Martin-Cuadrado A.B."/>
            <person name="Onyshchenko O."/>
            <person name="Ghavidel A."/>
            <person name="Ghai R."/>
            <person name="Rodriguez-Valera F."/>
        </authorList>
    </citation>
    <scope>NUCLEOTIDE SEQUENCE [LARGE SCALE GENOMIC DNA]</scope>
    <source>
        <strain evidence="2">English Channel 673</strain>
    </source>
</reference>
<accession>A0AB32ZUJ4</accession>
<dbReference type="RefSeq" id="WP_014975548.1">
    <property type="nucleotide sequence ID" value="NC_018678.1"/>
</dbReference>
<name>A0AB32ZUJ4_ALTME</name>
<sequence length="156" mass="18015">MVRGKKLFPSTLLLWGKRIMLLSLMSAAMWGCSKEPQQTIHWHNAYDIERELHLLGQQEDPREIYKRLQGIKQQASLQLSQMREAGNQDPLFREWLESLRISLSLAPLYGDTIETCSVWQGAMEDAWGVGIVQFNERAKLVWRVMVATCNARVRSV</sequence>
<evidence type="ECO:0008006" key="3">
    <source>
        <dbReference type="Google" id="ProtNLM"/>
    </source>
</evidence>